<dbReference type="RefSeq" id="WP_095991194.1">
    <property type="nucleotide sequence ID" value="NZ_CP022098.1"/>
</dbReference>
<dbReference type="Pfam" id="PF02803">
    <property type="entry name" value="Thiolase_C"/>
    <property type="match status" value="1"/>
</dbReference>
<dbReference type="InterPro" id="IPR020613">
    <property type="entry name" value="Thiolase_CS"/>
</dbReference>
<dbReference type="GO" id="GO:0003988">
    <property type="term" value="F:acetyl-CoA C-acyltransferase activity"/>
    <property type="evidence" value="ECO:0007669"/>
    <property type="project" value="UniProtKB-ARBA"/>
</dbReference>
<dbReference type="Proteomes" id="UP000217257">
    <property type="component" value="Chromosome"/>
</dbReference>
<keyword evidence="3 5" id="KW-0012">Acyltransferase</keyword>
<dbReference type="Gene3D" id="3.40.47.10">
    <property type="match status" value="2"/>
</dbReference>
<dbReference type="PROSITE" id="PS00737">
    <property type="entry name" value="THIOLASE_2"/>
    <property type="match status" value="1"/>
</dbReference>
<comment type="similarity">
    <text evidence="1 5">Belongs to the thiolase-like superfamily. Thiolase family.</text>
</comment>
<dbReference type="InterPro" id="IPR020615">
    <property type="entry name" value="Thiolase_acyl_enz_int_AS"/>
</dbReference>
<evidence type="ECO:0000256" key="4">
    <source>
        <dbReference type="PIRSR" id="PIRSR000429-1"/>
    </source>
</evidence>
<evidence type="ECO:0000313" key="9">
    <source>
        <dbReference type="Proteomes" id="UP000217257"/>
    </source>
</evidence>
<sequence>MTTSYVLDVARTPRGRGKAGKGALSGIHPQELFAQVLNALRGRGRFEAHEVDDVMAGCVSQVGEQGANLARNAVLTAGWPQQVSAVSLNRFCASGLQAIHFGAMGVASGAMDLAVAGGVESMSRVPMGADGGGQDGNNPHLRERLFQVPQGISADLIATLEGLSREELDAVALRSQKNAARAIEEGRFVKSLFPVRDPGTGAVVLERDEFPRPDTTAEGLAALKPSFVAMGETVVGHRGETLDQLALAAYPRARALQHVHTAGNSSGIVDGAAAVVLASERYVREKGIRPRARIRAMATVGTEPVLMLTGPAPASEKALRQAGMHARDIDLWEINEAFAGVVLQTIRALGIDPERVNVNGGSIALGHPLGATGAMLLGTALDELERSGKQTALITMCVGGGQGIATIIERL</sequence>
<feature type="active site" description="Proton acceptor" evidence="4">
    <location>
        <position position="397"/>
    </location>
</feature>
<dbReference type="InterPro" id="IPR020617">
    <property type="entry name" value="Thiolase_C"/>
</dbReference>
<dbReference type="SUPFAM" id="SSF53901">
    <property type="entry name" value="Thiolase-like"/>
    <property type="match status" value="2"/>
</dbReference>
<dbReference type="InterPro" id="IPR016039">
    <property type="entry name" value="Thiolase-like"/>
</dbReference>
<evidence type="ECO:0000256" key="2">
    <source>
        <dbReference type="ARBA" id="ARBA00022679"/>
    </source>
</evidence>
<accession>A0A250JK30</accession>
<dbReference type="PROSITE" id="PS00098">
    <property type="entry name" value="THIOLASE_1"/>
    <property type="match status" value="1"/>
</dbReference>
<organism evidence="8 9">
    <name type="scientific">Cystobacter fuscus</name>
    <dbReference type="NCBI Taxonomy" id="43"/>
    <lineage>
        <taxon>Bacteria</taxon>
        <taxon>Pseudomonadati</taxon>
        <taxon>Myxococcota</taxon>
        <taxon>Myxococcia</taxon>
        <taxon>Myxococcales</taxon>
        <taxon>Cystobacterineae</taxon>
        <taxon>Archangiaceae</taxon>
        <taxon>Cystobacter</taxon>
    </lineage>
</organism>
<reference evidence="8 9" key="1">
    <citation type="submission" date="2017-06" db="EMBL/GenBank/DDBJ databases">
        <title>Sequencing and comparative analysis of myxobacterial genomes.</title>
        <authorList>
            <person name="Rupp O."/>
            <person name="Goesmann A."/>
            <person name="Sogaard-Andersen L."/>
        </authorList>
    </citation>
    <scope>NUCLEOTIDE SEQUENCE [LARGE SCALE GENOMIC DNA]</scope>
    <source>
        <strain evidence="8 9">DSM 52655</strain>
    </source>
</reference>
<protein>
    <submittedName>
        <fullName evidence="8">3-ketoacyl-CoA thiolase</fullName>
    </submittedName>
</protein>
<dbReference type="NCBIfam" id="NF006090">
    <property type="entry name" value="PRK08242.1"/>
    <property type="match status" value="1"/>
</dbReference>
<dbReference type="Pfam" id="PF00108">
    <property type="entry name" value="Thiolase_N"/>
    <property type="match status" value="1"/>
</dbReference>
<evidence type="ECO:0000259" key="7">
    <source>
        <dbReference type="Pfam" id="PF02803"/>
    </source>
</evidence>
<dbReference type="PANTHER" id="PTHR43365:SF1">
    <property type="entry name" value="ACETYL-COA C-ACYLTRANSFERASE"/>
    <property type="match status" value="1"/>
</dbReference>
<evidence type="ECO:0000313" key="8">
    <source>
        <dbReference type="EMBL" id="ATB43837.1"/>
    </source>
</evidence>
<evidence type="ECO:0000256" key="5">
    <source>
        <dbReference type="RuleBase" id="RU003557"/>
    </source>
</evidence>
<evidence type="ECO:0000259" key="6">
    <source>
        <dbReference type="Pfam" id="PF00108"/>
    </source>
</evidence>
<dbReference type="PANTHER" id="PTHR43365">
    <property type="entry name" value="BLR7806 PROTEIN"/>
    <property type="match status" value="1"/>
</dbReference>
<dbReference type="PROSITE" id="PS00099">
    <property type="entry name" value="THIOLASE_3"/>
    <property type="match status" value="1"/>
</dbReference>
<dbReference type="AlphaFoldDB" id="A0A250JK30"/>
<feature type="domain" description="Thiolase C-terminal" evidence="7">
    <location>
        <begin position="289"/>
        <end position="410"/>
    </location>
</feature>
<dbReference type="NCBIfam" id="TIGR01930">
    <property type="entry name" value="AcCoA-C-Actrans"/>
    <property type="match status" value="1"/>
</dbReference>
<dbReference type="InterPro" id="IPR002155">
    <property type="entry name" value="Thiolase"/>
</dbReference>
<dbReference type="InterPro" id="IPR020616">
    <property type="entry name" value="Thiolase_N"/>
</dbReference>
<feature type="domain" description="Thiolase N-terminal" evidence="6">
    <location>
        <begin position="5"/>
        <end position="235"/>
    </location>
</feature>
<evidence type="ECO:0000256" key="3">
    <source>
        <dbReference type="ARBA" id="ARBA00023315"/>
    </source>
</evidence>
<name>A0A250JK30_9BACT</name>
<gene>
    <name evidence="8" type="ORF">CYFUS_009317</name>
</gene>
<feature type="active site" description="Proton acceptor" evidence="4">
    <location>
        <position position="367"/>
    </location>
</feature>
<dbReference type="PIRSF" id="PIRSF000429">
    <property type="entry name" value="Ac-CoA_Ac_transf"/>
    <property type="match status" value="1"/>
</dbReference>
<dbReference type="CDD" id="cd00751">
    <property type="entry name" value="thiolase"/>
    <property type="match status" value="1"/>
</dbReference>
<dbReference type="KEGG" id="cfus:CYFUS_009317"/>
<dbReference type="EMBL" id="CP022098">
    <property type="protein sequence ID" value="ATB43837.1"/>
    <property type="molecule type" value="Genomic_DNA"/>
</dbReference>
<feature type="active site" description="Acyl-thioester intermediate" evidence="4">
    <location>
        <position position="92"/>
    </location>
</feature>
<dbReference type="InterPro" id="IPR020610">
    <property type="entry name" value="Thiolase_AS"/>
</dbReference>
<evidence type="ECO:0000256" key="1">
    <source>
        <dbReference type="ARBA" id="ARBA00010982"/>
    </source>
</evidence>
<keyword evidence="2 5" id="KW-0808">Transferase</keyword>
<proteinExistence type="inferred from homology"/>